<dbReference type="PANTHER" id="PTHR19359">
    <property type="entry name" value="CYTOCHROME B5"/>
    <property type="match status" value="1"/>
</dbReference>
<dbReference type="KEGG" id="phet:94291556"/>
<feature type="transmembrane region" description="Helical" evidence="6">
    <location>
        <begin position="7"/>
        <end position="26"/>
    </location>
</feature>
<dbReference type="Proteomes" id="UP000674318">
    <property type="component" value="Chromosome 17"/>
</dbReference>
<feature type="domain" description="Cytochrome b5 heme-binding" evidence="7">
    <location>
        <begin position="102"/>
        <end position="177"/>
    </location>
</feature>
<proteinExistence type="inferred from homology"/>
<gene>
    <name evidence="8" type="ORF">JKF63_05521</name>
</gene>
<evidence type="ECO:0000259" key="7">
    <source>
        <dbReference type="PROSITE" id="PS50255"/>
    </source>
</evidence>
<dbReference type="InterPro" id="IPR036400">
    <property type="entry name" value="Cyt_B5-like_heme/steroid_sf"/>
</dbReference>
<comment type="similarity">
    <text evidence="4">Belongs to the cytochrome b5 family.</text>
</comment>
<evidence type="ECO:0000313" key="9">
    <source>
        <dbReference type="Proteomes" id="UP000674318"/>
    </source>
</evidence>
<comment type="caution">
    <text evidence="8">The sequence shown here is derived from an EMBL/GenBank/DDBJ whole genome shotgun (WGS) entry which is preliminary data.</text>
</comment>
<dbReference type="EMBL" id="JAFJZO010000017">
    <property type="protein sequence ID" value="KAG5508265.1"/>
    <property type="molecule type" value="Genomic_DNA"/>
</dbReference>
<feature type="region of interest" description="Disordered" evidence="5">
    <location>
        <begin position="44"/>
        <end position="83"/>
    </location>
</feature>
<evidence type="ECO:0000313" key="8">
    <source>
        <dbReference type="EMBL" id="KAG5508265.1"/>
    </source>
</evidence>
<dbReference type="RefSeq" id="XP_067758154.1">
    <property type="nucleotide sequence ID" value="XM_067901479.1"/>
</dbReference>
<dbReference type="PROSITE" id="PS50255">
    <property type="entry name" value="CYTOCHROME_B5_2"/>
    <property type="match status" value="1"/>
</dbReference>
<keyword evidence="6" id="KW-0812">Transmembrane</keyword>
<dbReference type="GO" id="GO:0046872">
    <property type="term" value="F:metal ion binding"/>
    <property type="evidence" value="ECO:0007669"/>
    <property type="project" value="UniProtKB-KW"/>
</dbReference>
<dbReference type="SMART" id="SM01117">
    <property type="entry name" value="Cyt-b5"/>
    <property type="match status" value="1"/>
</dbReference>
<dbReference type="GO" id="GO:0020037">
    <property type="term" value="F:heme binding"/>
    <property type="evidence" value="ECO:0007669"/>
    <property type="project" value="TreeGrafter"/>
</dbReference>
<keyword evidence="2" id="KW-0479">Metal-binding</keyword>
<dbReference type="PANTHER" id="PTHR19359:SF25">
    <property type="entry name" value="CYTOCHROME B5 HEME-BINDING DOMAIN-CONTAINING PROTEIN"/>
    <property type="match status" value="1"/>
</dbReference>
<reference evidence="8 9" key="1">
    <citation type="submission" date="2021-02" db="EMBL/GenBank/DDBJ databases">
        <title>Porcisia hertigi Genome sequencing and assembly.</title>
        <authorList>
            <person name="Almutairi H."/>
            <person name="Gatherer D."/>
        </authorList>
    </citation>
    <scope>NUCLEOTIDE SEQUENCE [LARGE SCALE GENOMIC DNA]</scope>
    <source>
        <strain evidence="8 9">C119</strain>
    </source>
</reference>
<keyword evidence="6" id="KW-1133">Transmembrane helix</keyword>
<name>A0A836LGM3_9TRYP</name>
<evidence type="ECO:0000256" key="1">
    <source>
        <dbReference type="ARBA" id="ARBA00022617"/>
    </source>
</evidence>
<sequence>MSKYDPSARILAVLFVFVAIVCGVLWKCETCGVNVVQQLMVSRKQPGRDAPSAGAVTPSPSTTTTTPRTELRENLKRAASKNSNKGVEEFYRVAGRLRCPQPQRYTKEEVAQHHTEDDLWIVVDGNVLDVSSFVQQHPGGDMLLDGAGGQDMATVFSHFHDPSSVRLLESFCIGRVRQV</sequence>
<keyword evidence="3" id="KW-0408">Iron</keyword>
<evidence type="ECO:0000256" key="6">
    <source>
        <dbReference type="SAM" id="Phobius"/>
    </source>
</evidence>
<dbReference type="OrthoDB" id="260519at2759"/>
<dbReference type="Pfam" id="PF00173">
    <property type="entry name" value="Cyt-b5"/>
    <property type="match status" value="1"/>
</dbReference>
<keyword evidence="1" id="KW-0349">Heme</keyword>
<feature type="compositionally biased region" description="Low complexity" evidence="5">
    <location>
        <begin position="57"/>
        <end position="68"/>
    </location>
</feature>
<keyword evidence="6" id="KW-0472">Membrane</keyword>
<evidence type="ECO:0000256" key="4">
    <source>
        <dbReference type="ARBA" id="ARBA00038168"/>
    </source>
</evidence>
<organism evidence="8 9">
    <name type="scientific">Porcisia hertigi</name>
    <dbReference type="NCBI Taxonomy" id="2761500"/>
    <lineage>
        <taxon>Eukaryota</taxon>
        <taxon>Discoba</taxon>
        <taxon>Euglenozoa</taxon>
        <taxon>Kinetoplastea</taxon>
        <taxon>Metakinetoplastina</taxon>
        <taxon>Trypanosomatida</taxon>
        <taxon>Trypanosomatidae</taxon>
        <taxon>Leishmaniinae</taxon>
        <taxon>Porcisia</taxon>
    </lineage>
</organism>
<dbReference type="InterPro" id="IPR050668">
    <property type="entry name" value="Cytochrome_b5"/>
</dbReference>
<evidence type="ECO:0000256" key="2">
    <source>
        <dbReference type="ARBA" id="ARBA00022723"/>
    </source>
</evidence>
<evidence type="ECO:0000256" key="5">
    <source>
        <dbReference type="SAM" id="MobiDB-lite"/>
    </source>
</evidence>
<dbReference type="AlphaFoldDB" id="A0A836LGM3"/>
<dbReference type="Gene3D" id="3.10.120.10">
    <property type="entry name" value="Cytochrome b5-like heme/steroid binding domain"/>
    <property type="match status" value="1"/>
</dbReference>
<protein>
    <recommendedName>
        <fullName evidence="7">Cytochrome b5 heme-binding domain-containing protein</fullName>
    </recommendedName>
</protein>
<dbReference type="SUPFAM" id="SSF55856">
    <property type="entry name" value="Cytochrome b5-like heme/steroid binding domain"/>
    <property type="match status" value="1"/>
</dbReference>
<keyword evidence="9" id="KW-1185">Reference proteome</keyword>
<dbReference type="InterPro" id="IPR001199">
    <property type="entry name" value="Cyt_B5-like_heme/steroid-bd"/>
</dbReference>
<dbReference type="GO" id="GO:0016020">
    <property type="term" value="C:membrane"/>
    <property type="evidence" value="ECO:0007669"/>
    <property type="project" value="TreeGrafter"/>
</dbReference>
<dbReference type="GeneID" id="94291556"/>
<accession>A0A836LGM3</accession>
<dbReference type="FunFam" id="3.10.120.10:FF:000007">
    <property type="entry name" value="Sulfite oxidase, mitochondrial"/>
    <property type="match status" value="1"/>
</dbReference>
<evidence type="ECO:0000256" key="3">
    <source>
        <dbReference type="ARBA" id="ARBA00023004"/>
    </source>
</evidence>